<dbReference type="AlphaFoldDB" id="E2PV95"/>
<dbReference type="GeneID" id="93732565"/>
<dbReference type="SUPFAM" id="SSF55961">
    <property type="entry name" value="Bet v1-like"/>
    <property type="match status" value="1"/>
</dbReference>
<gene>
    <name evidence="1" type="ORF">SCLAV_0766</name>
</gene>
<dbReference type="InterPro" id="IPR023393">
    <property type="entry name" value="START-like_dom_sf"/>
</dbReference>
<dbReference type="Proteomes" id="UP000002357">
    <property type="component" value="Chromosome"/>
</dbReference>
<dbReference type="eggNOG" id="COG3832">
    <property type="taxonomic scope" value="Bacteria"/>
</dbReference>
<protein>
    <submittedName>
        <fullName evidence="1">Putative cyclase</fullName>
    </submittedName>
</protein>
<accession>E2PV95</accession>
<dbReference type="STRING" id="1901.BB341_24130"/>
<sequence length="150" mass="16820">MDWSRFRFHSVWDLPGPPDAVFAVLERAADYPRWWPGMREVVPLDGDRAAARVRAVLPYEIRIVARPLRRDPGAGVLLLGMDGDLAGWARWTVTGHGAGTRAVFDQEVEVMRPLLRRLAPFARPAFSANHALLMRSGRRALTARLRAAGR</sequence>
<dbReference type="Gene3D" id="3.30.530.20">
    <property type="match status" value="1"/>
</dbReference>
<organism evidence="1 2">
    <name type="scientific">Streptomyces clavuligerus</name>
    <dbReference type="NCBI Taxonomy" id="1901"/>
    <lineage>
        <taxon>Bacteria</taxon>
        <taxon>Bacillati</taxon>
        <taxon>Actinomycetota</taxon>
        <taxon>Actinomycetes</taxon>
        <taxon>Kitasatosporales</taxon>
        <taxon>Streptomycetaceae</taxon>
        <taxon>Streptomyces</taxon>
    </lineage>
</organism>
<dbReference type="OrthoDB" id="5402478at2"/>
<evidence type="ECO:0000313" key="2">
    <source>
        <dbReference type="Proteomes" id="UP000002357"/>
    </source>
</evidence>
<reference evidence="1 2" key="1">
    <citation type="journal article" date="2010" name="Genome Biol. Evol.">
        <title>The sequence of a 1.8-mb bacterial linear plasmid reveals a rich evolutionary reservoir of secondary metabolic pathways.</title>
        <authorList>
            <person name="Medema M.H."/>
            <person name="Trefzer A."/>
            <person name="Kovalchuk A."/>
            <person name="van den Berg M."/>
            <person name="Mueller U."/>
            <person name="Heijne W."/>
            <person name="Wu L."/>
            <person name="Alam M.T."/>
            <person name="Ronning C.M."/>
            <person name="Nierman W.C."/>
            <person name="Bovenberg R.A.L."/>
            <person name="Breitling R."/>
            <person name="Takano E."/>
        </authorList>
    </citation>
    <scope>NUCLEOTIDE SEQUENCE [LARGE SCALE GENOMIC DNA]</scope>
    <source>
        <strain evidence="2">ATCC 27064 / DSM 738 / JCM 4710 / NBRC 13307 / NCIMB 12785 / NRRL 3585 / VKM Ac-602</strain>
    </source>
</reference>
<dbReference type="Pfam" id="PF10604">
    <property type="entry name" value="Polyketide_cyc2"/>
    <property type="match status" value="1"/>
</dbReference>
<dbReference type="RefSeq" id="WP_003959768.1">
    <property type="nucleotide sequence ID" value="NZ_CM000913.1"/>
</dbReference>
<evidence type="ECO:0000313" key="1">
    <source>
        <dbReference type="EMBL" id="EFG05842.1"/>
    </source>
</evidence>
<dbReference type="InterPro" id="IPR019587">
    <property type="entry name" value="Polyketide_cyclase/dehydratase"/>
</dbReference>
<name>E2PV95_STRCL</name>
<dbReference type="EMBL" id="CM000913">
    <property type="protein sequence ID" value="EFG05842.1"/>
    <property type="molecule type" value="Genomic_DNA"/>
</dbReference>
<dbReference type="KEGG" id="sclf:BB341_24130"/>
<keyword evidence="2" id="KW-1185">Reference proteome</keyword>
<proteinExistence type="predicted"/>